<evidence type="ECO:0000256" key="2">
    <source>
        <dbReference type="SAM" id="MobiDB-lite"/>
    </source>
</evidence>
<dbReference type="RefSeq" id="WP_145102483.1">
    <property type="nucleotide sequence ID" value="NZ_CP036348.1"/>
</dbReference>
<proteinExistence type="predicted"/>
<feature type="coiled-coil region" evidence="1">
    <location>
        <begin position="102"/>
        <end position="129"/>
    </location>
</feature>
<accession>A0A518K1U5</accession>
<feature type="region of interest" description="Disordered" evidence="2">
    <location>
        <begin position="1"/>
        <end position="99"/>
    </location>
</feature>
<dbReference type="KEGG" id="rcf:Poly24_55280"/>
<keyword evidence="1" id="KW-0175">Coiled coil</keyword>
<dbReference type="Proteomes" id="UP000315082">
    <property type="component" value="Chromosome"/>
</dbReference>
<keyword evidence="4" id="KW-1185">Reference proteome</keyword>
<evidence type="ECO:0000313" key="4">
    <source>
        <dbReference type="Proteomes" id="UP000315082"/>
    </source>
</evidence>
<feature type="compositionally biased region" description="Low complexity" evidence="2">
    <location>
        <begin position="17"/>
        <end position="34"/>
    </location>
</feature>
<feature type="compositionally biased region" description="Basic residues" evidence="2">
    <location>
        <begin position="145"/>
        <end position="154"/>
    </location>
</feature>
<name>A0A518K1U5_9BACT</name>
<dbReference type="EMBL" id="CP036348">
    <property type="protein sequence ID" value="QDV71788.1"/>
    <property type="molecule type" value="Genomic_DNA"/>
</dbReference>
<feature type="region of interest" description="Disordered" evidence="2">
    <location>
        <begin position="130"/>
        <end position="168"/>
    </location>
</feature>
<gene>
    <name evidence="3" type="ORF">Poly24_55280</name>
</gene>
<protein>
    <submittedName>
        <fullName evidence="3">Uncharacterized protein</fullName>
    </submittedName>
</protein>
<reference evidence="3 4" key="1">
    <citation type="submission" date="2019-02" db="EMBL/GenBank/DDBJ databases">
        <title>Deep-cultivation of Planctomycetes and their phenomic and genomic characterization uncovers novel biology.</title>
        <authorList>
            <person name="Wiegand S."/>
            <person name="Jogler M."/>
            <person name="Boedeker C."/>
            <person name="Pinto D."/>
            <person name="Vollmers J."/>
            <person name="Rivas-Marin E."/>
            <person name="Kohn T."/>
            <person name="Peeters S.H."/>
            <person name="Heuer A."/>
            <person name="Rast P."/>
            <person name="Oberbeckmann S."/>
            <person name="Bunk B."/>
            <person name="Jeske O."/>
            <person name="Meyerdierks A."/>
            <person name="Storesund J.E."/>
            <person name="Kallscheuer N."/>
            <person name="Luecker S."/>
            <person name="Lage O.M."/>
            <person name="Pohl T."/>
            <person name="Merkel B.J."/>
            <person name="Hornburger P."/>
            <person name="Mueller R.-W."/>
            <person name="Bruemmer F."/>
            <person name="Labrenz M."/>
            <person name="Spormann A.M."/>
            <person name="Op den Camp H."/>
            <person name="Overmann J."/>
            <person name="Amann R."/>
            <person name="Jetten M.S.M."/>
            <person name="Mascher T."/>
            <person name="Medema M.H."/>
            <person name="Devos D.P."/>
            <person name="Kaster A.-K."/>
            <person name="Ovreas L."/>
            <person name="Rohde M."/>
            <person name="Galperin M.Y."/>
            <person name="Jogler C."/>
        </authorList>
    </citation>
    <scope>NUCLEOTIDE SEQUENCE [LARGE SCALE GENOMIC DNA]</scope>
    <source>
        <strain evidence="3 4">Poly24</strain>
    </source>
</reference>
<feature type="compositionally biased region" description="Acidic residues" evidence="2">
    <location>
        <begin position="73"/>
        <end position="84"/>
    </location>
</feature>
<evidence type="ECO:0000313" key="3">
    <source>
        <dbReference type="EMBL" id="QDV71788.1"/>
    </source>
</evidence>
<evidence type="ECO:0000256" key="1">
    <source>
        <dbReference type="SAM" id="Coils"/>
    </source>
</evidence>
<dbReference type="AlphaFoldDB" id="A0A518K1U5"/>
<dbReference type="OrthoDB" id="9860909at2"/>
<organism evidence="3 4">
    <name type="scientific">Rosistilla carotiformis</name>
    <dbReference type="NCBI Taxonomy" id="2528017"/>
    <lineage>
        <taxon>Bacteria</taxon>
        <taxon>Pseudomonadati</taxon>
        <taxon>Planctomycetota</taxon>
        <taxon>Planctomycetia</taxon>
        <taxon>Pirellulales</taxon>
        <taxon>Pirellulaceae</taxon>
        <taxon>Rosistilla</taxon>
    </lineage>
</organism>
<sequence length="168" mass="17639">MPKKTPRREASASDTGSESAAADLASTTASVADSNDSAAEAVSDATAKVVGAATADPHDDPQTSDDNVPNESNEMEGSDSEAGEEAPPPRSGSLLDDVQAFFDQREELAQRLAEEIEATQEKLAELQETLAQLHPDRSVNAAKERRPKKVKKPAARNTGDAAEVKPSA</sequence>